<dbReference type="EMBL" id="CP016024">
    <property type="protein sequence ID" value="ANJ76415.1"/>
    <property type="molecule type" value="Genomic_DNA"/>
</dbReference>
<evidence type="ECO:0000313" key="2">
    <source>
        <dbReference type="Proteomes" id="UP000078572"/>
    </source>
</evidence>
<sequence length="87" mass="9836">MQFQDVHNAALRAYAEGETLVMGFKFGKVIGDKGIVKPEGDFLRFHYLEDLEAHVDESLLLDETKFSSQGFTKMVPTSPFAEYFVEA</sequence>
<geneLocation type="plasmid" evidence="2">
    <name>pri-1</name>
</geneLocation>
<gene>
    <name evidence="1" type="ORF">A9Y76_27860</name>
</gene>
<protein>
    <submittedName>
        <fullName evidence="1">Uncharacterized protein</fullName>
    </submittedName>
</protein>
<dbReference type="GeneID" id="61529851"/>
<dbReference type="RefSeq" id="WP_024979342.1">
    <property type="nucleotide sequence ID" value="NZ_CP016024.1"/>
</dbReference>
<dbReference type="AlphaFoldDB" id="A0A192A7G9"/>
<evidence type="ECO:0000313" key="1">
    <source>
        <dbReference type="EMBL" id="ANJ76415.1"/>
    </source>
</evidence>
<dbReference type="Proteomes" id="UP000078572">
    <property type="component" value="Plasmid pRI-1"/>
</dbReference>
<accession>A0A192A7G9</accession>
<proteinExistence type="predicted"/>
<reference evidence="2" key="1">
    <citation type="submission" date="2016-06" db="EMBL/GenBank/DDBJ databases">
        <authorList>
            <person name="Xu Y."/>
            <person name="Nagy A."/>
            <person name="Yan X."/>
            <person name="Kim S.W."/>
            <person name="Haley B."/>
            <person name="Liu N.T."/>
            <person name="Nou X."/>
        </authorList>
    </citation>
    <scope>NUCLEOTIDE SEQUENCE [LARGE SCALE GENOMIC DNA]</scope>
    <source>
        <strain evidence="2">ATCC 49129</strain>
        <plasmid evidence="2">pri-1</plasmid>
    </source>
</reference>
<keyword evidence="1" id="KW-0614">Plasmid</keyword>
<dbReference type="OrthoDB" id="9861498at2"/>
<name>A0A192A7G9_9RALS</name>
<keyword evidence="2" id="KW-1185">Reference proteome</keyword>
<organism evidence="1 2">
    <name type="scientific">Ralstonia insidiosa</name>
    <dbReference type="NCBI Taxonomy" id="190721"/>
    <lineage>
        <taxon>Bacteria</taxon>
        <taxon>Pseudomonadati</taxon>
        <taxon>Pseudomonadota</taxon>
        <taxon>Betaproteobacteria</taxon>
        <taxon>Burkholderiales</taxon>
        <taxon>Burkholderiaceae</taxon>
        <taxon>Ralstonia</taxon>
    </lineage>
</organism>